<keyword evidence="4" id="KW-1185">Reference proteome</keyword>
<dbReference type="SUPFAM" id="SSF52047">
    <property type="entry name" value="RNI-like"/>
    <property type="match status" value="3"/>
</dbReference>
<evidence type="ECO:0000256" key="1">
    <source>
        <dbReference type="ARBA" id="ARBA00022821"/>
    </source>
</evidence>
<keyword evidence="1" id="KW-0611">Plant defense</keyword>
<dbReference type="PANTHER" id="PTHR33463:SF167">
    <property type="entry name" value="PUTATIVE-RELATED"/>
    <property type="match status" value="1"/>
</dbReference>
<sequence length="1076" mass="123062">LQRFDIADCTCLREMIFTEEIKEEEEERKDVICFPRLNSLRIELEIGGCPRLKAFISQTCNQSGMHTLFIDLSFMVAAPSLETMRIFQLSNVKMIIHNELPPNSFQNLRNLSSLKNLFPASIAKHLQQLEDLSIRSCGVEEIVSEGEGVGEQPVRFEFPKVSSLLVENLKKLKCFYKGQHTIVWPMLKELSTDCSALLMIVFPNLQQLELRDISDVDQFPPDLFHHVKVFKVEGGYHGGSFSIFSFLRRSYNLESLEIFSFNFEDVIVYKEDIGTLSPIKNLKLDSSINLKHIWRKDSEFGHIIYNLQTLRVWFCDDFLNIGASSVSFRNLTTLEVSYCKMMINVVTPSVVENLVQLTAMRVSHCIEMTEIVANEGDYHQTIVVSKLKCLLLSNLQSLTSFCSGSYTFNFPCLENVVVAMCPKLKIFSEGVLSTPQLQRVIKQETYYQNEYWTGDLNTTIQQLCTKKSCSNLTNVYLGSRPLEFSRLSGIKIADFPKLRVFSPTISRKSEKVIGEQDVENNTTTFFCHKAVIPNLKRLTLSSIGIHMIWHHPSSSSLTHLYRLRVEGCHNLKYLFPSFLLKDLVLLRFLEIKDCNMMEQVIFTDGLGAEDHWRNYTILLESLSLKDLPKLKDICFENYLEFPWLRDLTLKNCPLLKTFISKSVSGDEPPIHQPTQTNDSAVLNEKVVFPRLEELLIQDCESLEEIIELQGLIANESQSTSATLSIVPETVTTKFVFPHVTHLGLGKLPRLKSFFSRMHTTQWPSLKQMEVIECPKAQIFGEVEIPNQQPLFCVNEDTFPVLQELTLKTSDMMKGICDGQLSLQCFPNLELLNLQFFPEASTTLPYSFIRSLPKLQKLFISNASISEIVRSEGLSHKERHTSAFSQLKELSLSELPELALKTLFEGLINEERHTTACYQLEALRLSQLPELTVMTLEPFLLSFKNLLSMEVSRCHGFINLMAFSTAKSLTLLERLSIADCELIEEIISCEASFSLAHHSLEFPVLQMVRVTECPNMKNFCHGELSTPRLDQMHLKRDEDGELQWEGDLNTTIKHMFDETNVQNSQVVEVTDQLLQME</sequence>
<dbReference type="EMBL" id="CM017645">
    <property type="protein sequence ID" value="TYJ16654.1"/>
    <property type="molecule type" value="Genomic_DNA"/>
</dbReference>
<dbReference type="PANTHER" id="PTHR33463">
    <property type="entry name" value="NB-ARC DOMAIN-CONTAINING PROTEIN-RELATED"/>
    <property type="match status" value="1"/>
</dbReference>
<evidence type="ECO:0000313" key="4">
    <source>
        <dbReference type="Proteomes" id="UP000323597"/>
    </source>
</evidence>
<proteinExistence type="predicted"/>
<evidence type="ECO:0000259" key="2">
    <source>
        <dbReference type="Pfam" id="PF23247"/>
    </source>
</evidence>
<feature type="domain" description="Disease resistance protein At4g27190-like leucine-rich repeats" evidence="2">
    <location>
        <begin position="35"/>
        <end position="138"/>
    </location>
</feature>
<feature type="domain" description="Disease resistance protein At4g27190-like leucine-rich repeats" evidence="2">
    <location>
        <begin position="686"/>
        <end position="775"/>
    </location>
</feature>
<dbReference type="InterPro" id="IPR057135">
    <property type="entry name" value="At4g27190-like_LRR"/>
</dbReference>
<gene>
    <name evidence="3" type="ORF">E1A91_A10G269700v1</name>
</gene>
<dbReference type="SUPFAM" id="SSF52058">
    <property type="entry name" value="L domain-like"/>
    <property type="match status" value="1"/>
</dbReference>
<dbReference type="InterPro" id="IPR032675">
    <property type="entry name" value="LRR_dom_sf"/>
</dbReference>
<feature type="domain" description="Disease resistance protein At4g27190-like leucine-rich repeats" evidence="2">
    <location>
        <begin position="909"/>
        <end position="980"/>
    </location>
</feature>
<feature type="domain" description="Disease resistance protein At4g27190-like leucine-rich repeats" evidence="2">
    <location>
        <begin position="535"/>
        <end position="663"/>
    </location>
</feature>
<evidence type="ECO:0000313" key="3">
    <source>
        <dbReference type="EMBL" id="TYJ16654.1"/>
    </source>
</evidence>
<feature type="domain" description="Disease resistance protein At4g27190-like leucine-rich repeats" evidence="2">
    <location>
        <begin position="325"/>
        <end position="427"/>
    </location>
</feature>
<dbReference type="AlphaFoldDB" id="A0A5D2XRU2"/>
<organism evidence="3 4">
    <name type="scientific">Gossypium mustelinum</name>
    <name type="common">Cotton</name>
    <name type="synonym">Gossypium caicoense</name>
    <dbReference type="NCBI Taxonomy" id="34275"/>
    <lineage>
        <taxon>Eukaryota</taxon>
        <taxon>Viridiplantae</taxon>
        <taxon>Streptophyta</taxon>
        <taxon>Embryophyta</taxon>
        <taxon>Tracheophyta</taxon>
        <taxon>Spermatophyta</taxon>
        <taxon>Magnoliopsida</taxon>
        <taxon>eudicotyledons</taxon>
        <taxon>Gunneridae</taxon>
        <taxon>Pentapetalae</taxon>
        <taxon>rosids</taxon>
        <taxon>malvids</taxon>
        <taxon>Malvales</taxon>
        <taxon>Malvaceae</taxon>
        <taxon>Malvoideae</taxon>
        <taxon>Gossypium</taxon>
    </lineage>
</organism>
<reference evidence="3 4" key="1">
    <citation type="submission" date="2019-07" db="EMBL/GenBank/DDBJ databases">
        <title>WGS assembly of Gossypium mustelinum.</title>
        <authorList>
            <person name="Chen Z.J."/>
            <person name="Sreedasyam A."/>
            <person name="Ando A."/>
            <person name="Song Q."/>
            <person name="De L."/>
            <person name="Hulse-Kemp A."/>
            <person name="Ding M."/>
            <person name="Ye W."/>
            <person name="Kirkbride R."/>
            <person name="Jenkins J."/>
            <person name="Plott C."/>
            <person name="Lovell J."/>
            <person name="Lin Y.-M."/>
            <person name="Vaughn R."/>
            <person name="Liu B."/>
            <person name="Li W."/>
            <person name="Simpson S."/>
            <person name="Scheffler B."/>
            <person name="Saski C."/>
            <person name="Grover C."/>
            <person name="Hu G."/>
            <person name="Conover J."/>
            <person name="Carlson J."/>
            <person name="Shu S."/>
            <person name="Boston L."/>
            <person name="Williams M."/>
            <person name="Peterson D."/>
            <person name="Mcgee K."/>
            <person name="Jones D."/>
            <person name="Wendel J."/>
            <person name="Stelly D."/>
            <person name="Grimwood J."/>
            <person name="Schmutz J."/>
        </authorList>
    </citation>
    <scope>NUCLEOTIDE SEQUENCE [LARGE SCALE GENOMIC DNA]</scope>
    <source>
        <strain evidence="3">1408120.09</strain>
    </source>
</reference>
<dbReference type="Gene3D" id="3.80.10.10">
    <property type="entry name" value="Ribonuclease Inhibitor"/>
    <property type="match status" value="4"/>
</dbReference>
<dbReference type="InterPro" id="IPR050905">
    <property type="entry name" value="Plant_NBS-LRR"/>
</dbReference>
<name>A0A5D2XRU2_GOSMU</name>
<feature type="domain" description="Disease resistance protein At4g27190-like leucine-rich repeats" evidence="2">
    <location>
        <begin position="802"/>
        <end position="897"/>
    </location>
</feature>
<dbReference type="Proteomes" id="UP000323597">
    <property type="component" value="Chromosome A10"/>
</dbReference>
<protein>
    <recommendedName>
        <fullName evidence="2">Disease resistance protein At4g27190-like leucine-rich repeats domain-containing protein</fullName>
    </recommendedName>
</protein>
<dbReference type="Pfam" id="PF23247">
    <property type="entry name" value="LRR_RPS2"/>
    <property type="match status" value="6"/>
</dbReference>
<feature type="non-terminal residue" evidence="3">
    <location>
        <position position="1"/>
    </location>
</feature>
<accession>A0A5D2XRU2</accession>